<protein>
    <recommendedName>
        <fullName evidence="8">Biotin transporter</fullName>
    </recommendedName>
</protein>
<evidence type="ECO:0000256" key="3">
    <source>
        <dbReference type="ARBA" id="ARBA00022448"/>
    </source>
</evidence>
<feature type="transmembrane region" description="Helical" evidence="9">
    <location>
        <begin position="113"/>
        <end position="137"/>
    </location>
</feature>
<name>A0A422QSP8_9RHOB</name>
<evidence type="ECO:0000256" key="6">
    <source>
        <dbReference type="ARBA" id="ARBA00022989"/>
    </source>
</evidence>
<sequence>MEKDLARIALFAALIAILGVIPKIALGFGVPITAQSLGVMLAGAVLGARRGGLAVLLFVFAVALGLPLLAGGRGGLGVFASPTVGFVIGFPVAAFVTGLVVERMRMVPPAISAGLGAVIGGILVMYAFGTVGMAIVLKKSLVEAALLNTAFIPGDLLKAGLTGMLVAAVAKLRPEMLPWYRASGQRI</sequence>
<evidence type="ECO:0000256" key="5">
    <source>
        <dbReference type="ARBA" id="ARBA00022692"/>
    </source>
</evidence>
<keyword evidence="4 8" id="KW-1003">Cell membrane</keyword>
<feature type="transmembrane region" description="Helical" evidence="9">
    <location>
        <begin position="51"/>
        <end position="69"/>
    </location>
</feature>
<dbReference type="GO" id="GO:0015225">
    <property type="term" value="F:biotin transmembrane transporter activity"/>
    <property type="evidence" value="ECO:0007669"/>
    <property type="project" value="UniProtKB-UniRule"/>
</dbReference>
<comment type="subcellular location">
    <subcellularLocation>
        <location evidence="1 8">Cell membrane</location>
        <topology evidence="1 8">Multi-pass membrane protein</topology>
    </subcellularLocation>
</comment>
<keyword evidence="3 8" id="KW-0813">Transport</keyword>
<evidence type="ECO:0000256" key="2">
    <source>
        <dbReference type="ARBA" id="ARBA00010692"/>
    </source>
</evidence>
<dbReference type="PANTHER" id="PTHR34295:SF4">
    <property type="entry name" value="BIOTIN TRANSPORTER BIOY-RELATED"/>
    <property type="match status" value="1"/>
</dbReference>
<comment type="caution">
    <text evidence="10">The sequence shown here is derived from an EMBL/GenBank/DDBJ whole genome shotgun (WGS) entry which is preliminary data.</text>
</comment>
<evidence type="ECO:0000313" key="11">
    <source>
        <dbReference type="Proteomes" id="UP000238137"/>
    </source>
</evidence>
<organism evidence="10 11">
    <name type="scientific">Paracoccus methylarcula</name>
    <dbReference type="NCBI Taxonomy" id="72022"/>
    <lineage>
        <taxon>Bacteria</taxon>
        <taxon>Pseudomonadati</taxon>
        <taxon>Pseudomonadota</taxon>
        <taxon>Alphaproteobacteria</taxon>
        <taxon>Rhodobacterales</taxon>
        <taxon>Paracoccaceae</taxon>
        <taxon>Paracoccus</taxon>
    </lineage>
</organism>
<dbReference type="EMBL" id="PXNQ02000014">
    <property type="protein sequence ID" value="RNF33039.1"/>
    <property type="molecule type" value="Genomic_DNA"/>
</dbReference>
<keyword evidence="6 9" id="KW-1133">Transmembrane helix</keyword>
<reference evidence="10" key="1">
    <citation type="submission" date="2018-05" db="EMBL/GenBank/DDBJ databases">
        <title>Reclassification of Methylarcula marina and Methylarcula terricola as Paracoccus methylarcula sp.nov., comb.nov. and Paracoccus terricola comb.nov.</title>
        <authorList>
            <person name="Shmareva M.N."/>
            <person name="Doronina N.V."/>
            <person name="Vasilenko O.V."/>
            <person name="Tarlachkov S.V."/>
            <person name="Trotsenko Y.A."/>
        </authorList>
    </citation>
    <scope>NUCLEOTIDE SEQUENCE [LARGE SCALE GENOMIC DNA]</scope>
    <source>
        <strain evidence="10">VKM B-2159</strain>
    </source>
</reference>
<keyword evidence="11" id="KW-1185">Reference proteome</keyword>
<comment type="similarity">
    <text evidence="2 8">Belongs to the BioY family.</text>
</comment>
<evidence type="ECO:0000256" key="9">
    <source>
        <dbReference type="SAM" id="Phobius"/>
    </source>
</evidence>
<keyword evidence="7 8" id="KW-0472">Membrane</keyword>
<keyword evidence="5 9" id="KW-0812">Transmembrane</keyword>
<dbReference type="Pfam" id="PF02632">
    <property type="entry name" value="BioY"/>
    <property type="match status" value="1"/>
</dbReference>
<gene>
    <name evidence="10" type="ORF">A7A09_018810</name>
</gene>
<dbReference type="InterPro" id="IPR003784">
    <property type="entry name" value="BioY"/>
</dbReference>
<dbReference type="PANTHER" id="PTHR34295">
    <property type="entry name" value="BIOTIN TRANSPORTER BIOY"/>
    <property type="match status" value="1"/>
</dbReference>
<evidence type="ECO:0000256" key="1">
    <source>
        <dbReference type="ARBA" id="ARBA00004651"/>
    </source>
</evidence>
<dbReference type="Gene3D" id="1.10.1760.20">
    <property type="match status" value="1"/>
</dbReference>
<evidence type="ECO:0000256" key="4">
    <source>
        <dbReference type="ARBA" id="ARBA00022475"/>
    </source>
</evidence>
<dbReference type="PIRSF" id="PIRSF016661">
    <property type="entry name" value="BioY"/>
    <property type="match status" value="1"/>
</dbReference>
<feature type="transmembrane region" description="Helical" evidence="9">
    <location>
        <begin position="76"/>
        <end position="101"/>
    </location>
</feature>
<dbReference type="OrthoDB" id="9803495at2"/>
<evidence type="ECO:0000313" key="10">
    <source>
        <dbReference type="EMBL" id="RNF33039.1"/>
    </source>
</evidence>
<dbReference type="GO" id="GO:0005886">
    <property type="term" value="C:plasma membrane"/>
    <property type="evidence" value="ECO:0007669"/>
    <property type="project" value="UniProtKB-SubCell"/>
</dbReference>
<accession>A0A422QSP8</accession>
<dbReference type="Proteomes" id="UP000238137">
    <property type="component" value="Unassembled WGS sequence"/>
</dbReference>
<evidence type="ECO:0000256" key="7">
    <source>
        <dbReference type="ARBA" id="ARBA00023136"/>
    </source>
</evidence>
<evidence type="ECO:0000256" key="8">
    <source>
        <dbReference type="PIRNR" id="PIRNR016661"/>
    </source>
</evidence>
<dbReference type="AlphaFoldDB" id="A0A422QSP8"/>
<proteinExistence type="inferred from homology"/>
<dbReference type="RefSeq" id="WP_106692827.1">
    <property type="nucleotide sequence ID" value="NZ_PXNQ02000014.1"/>
</dbReference>